<evidence type="ECO:0000313" key="1">
    <source>
        <dbReference type="EMBL" id="GAF81498.1"/>
    </source>
</evidence>
<sequence>MDSDKATVEDRVVIAYETMLSRAKSRRDKLPTIKDELSRSLMEWTAQSYEDAANALRIEMIGTDLHRRLREVKRG</sequence>
<proteinExistence type="predicted"/>
<name>X0SKA5_9ZZZZ</name>
<reference evidence="1" key="1">
    <citation type="journal article" date="2014" name="Front. Microbiol.">
        <title>High frequency of phylogenetically diverse reductive dehalogenase-homologous genes in deep subseafloor sedimentary metagenomes.</title>
        <authorList>
            <person name="Kawai M."/>
            <person name="Futagami T."/>
            <person name="Toyoda A."/>
            <person name="Takaki Y."/>
            <person name="Nishi S."/>
            <person name="Hori S."/>
            <person name="Arai W."/>
            <person name="Tsubouchi T."/>
            <person name="Morono Y."/>
            <person name="Uchiyama I."/>
            <person name="Ito T."/>
            <person name="Fujiyama A."/>
            <person name="Inagaki F."/>
            <person name="Takami H."/>
        </authorList>
    </citation>
    <scope>NUCLEOTIDE SEQUENCE</scope>
    <source>
        <strain evidence="1">Expedition CK06-06</strain>
    </source>
</reference>
<dbReference type="EMBL" id="BARS01003349">
    <property type="protein sequence ID" value="GAF81498.1"/>
    <property type="molecule type" value="Genomic_DNA"/>
</dbReference>
<accession>X0SKA5</accession>
<organism evidence="1">
    <name type="scientific">marine sediment metagenome</name>
    <dbReference type="NCBI Taxonomy" id="412755"/>
    <lineage>
        <taxon>unclassified sequences</taxon>
        <taxon>metagenomes</taxon>
        <taxon>ecological metagenomes</taxon>
    </lineage>
</organism>
<comment type="caution">
    <text evidence="1">The sequence shown here is derived from an EMBL/GenBank/DDBJ whole genome shotgun (WGS) entry which is preliminary data.</text>
</comment>
<gene>
    <name evidence="1" type="ORF">S01H1_06488</name>
</gene>
<protein>
    <submittedName>
        <fullName evidence="1">Uncharacterized protein</fullName>
    </submittedName>
</protein>
<dbReference type="AlphaFoldDB" id="X0SKA5"/>